<dbReference type="Gene3D" id="1.10.150.240">
    <property type="entry name" value="Putative phosphatase, domain 2"/>
    <property type="match status" value="1"/>
</dbReference>
<dbReference type="InterPro" id="IPR051600">
    <property type="entry name" value="Beta-PGM-like"/>
</dbReference>
<name>A0ABY8ISF7_9HYPH</name>
<dbReference type="Gene3D" id="3.40.50.1000">
    <property type="entry name" value="HAD superfamily/HAD-like"/>
    <property type="match status" value="1"/>
</dbReference>
<evidence type="ECO:0000256" key="1">
    <source>
        <dbReference type="ARBA" id="ARBA00001946"/>
    </source>
</evidence>
<dbReference type="PANTHER" id="PTHR46193:SF10">
    <property type="entry name" value="6-PHOSPHOGLUCONATE PHOSPHATASE"/>
    <property type="match status" value="1"/>
</dbReference>
<dbReference type="PANTHER" id="PTHR46193">
    <property type="entry name" value="6-PHOSPHOGLUCONATE PHOSPHATASE"/>
    <property type="match status" value="1"/>
</dbReference>
<dbReference type="SFLD" id="SFLDG01129">
    <property type="entry name" value="C1.5:_HAD__Beta-PGM__Phosphata"/>
    <property type="match status" value="1"/>
</dbReference>
<reference evidence="5" key="2">
    <citation type="journal article" date="2023" name="MicrobiologyOpen">
        <title>Genomics of the tumorigenes clade of the family Rhizobiaceae and description of Rhizobium rhododendri sp. nov.</title>
        <authorList>
            <person name="Kuzmanovic N."/>
            <person name="diCenzo G.C."/>
            <person name="Bunk B."/>
            <person name="Sproeer C."/>
            <person name="Fruehling A."/>
            <person name="Neumann-Schaal M."/>
            <person name="Overmann J."/>
            <person name="Smalla K."/>
        </authorList>
    </citation>
    <scope>NUCLEOTIDE SEQUENCE</scope>
    <source>
        <strain evidence="5">Rho-6.2</strain>
        <plasmid evidence="5">unnamed2</plasmid>
    </source>
</reference>
<comment type="similarity">
    <text evidence="2">Belongs to the HAD-like hydrolase superfamily. CbbY/CbbZ/Gph/YieH family.</text>
</comment>
<reference evidence="5" key="1">
    <citation type="journal article" date="2019" name="Phytopathology">
        <title>A Novel Group of Rhizobium tumorigenes-Like Agrobacteria Associated with Crown Gall Disease of Rhododendron and Blueberry.</title>
        <authorList>
            <person name="Kuzmanovic N."/>
            <person name="Behrens P."/>
            <person name="Idczak E."/>
            <person name="Wagner S."/>
            <person name="Gotz M."/>
            <person name="Sproer C."/>
            <person name="Bunk B."/>
            <person name="Overmann J."/>
            <person name="Smalla K."/>
        </authorList>
    </citation>
    <scope>NUCLEOTIDE SEQUENCE</scope>
    <source>
        <strain evidence="5">Rho-6.2</strain>
    </source>
</reference>
<dbReference type="InterPro" id="IPR006439">
    <property type="entry name" value="HAD-SF_hydro_IA"/>
</dbReference>
<organism evidence="5 6">
    <name type="scientific">Rhizobium rhododendri</name>
    <dbReference type="NCBI Taxonomy" id="2506430"/>
    <lineage>
        <taxon>Bacteria</taxon>
        <taxon>Pseudomonadati</taxon>
        <taxon>Pseudomonadota</taxon>
        <taxon>Alphaproteobacteria</taxon>
        <taxon>Hyphomicrobiales</taxon>
        <taxon>Rhizobiaceae</taxon>
        <taxon>Rhizobium/Agrobacterium group</taxon>
        <taxon>Rhizobium</taxon>
    </lineage>
</organism>
<evidence type="ECO:0000313" key="5">
    <source>
        <dbReference type="EMBL" id="WFS26656.1"/>
    </source>
</evidence>
<keyword evidence="4" id="KW-0460">Magnesium</keyword>
<dbReference type="CDD" id="cd07526">
    <property type="entry name" value="HAD_BPGM_like"/>
    <property type="match status" value="1"/>
</dbReference>
<dbReference type="InterPro" id="IPR023214">
    <property type="entry name" value="HAD_sf"/>
</dbReference>
<dbReference type="GO" id="GO:0016787">
    <property type="term" value="F:hydrolase activity"/>
    <property type="evidence" value="ECO:0007669"/>
    <property type="project" value="UniProtKB-KW"/>
</dbReference>
<dbReference type="SFLD" id="SFLDG01135">
    <property type="entry name" value="C1.5.6:_HAD__Beta-PGM__Phospha"/>
    <property type="match status" value="1"/>
</dbReference>
<dbReference type="NCBIfam" id="TIGR01509">
    <property type="entry name" value="HAD-SF-IA-v3"/>
    <property type="match status" value="1"/>
</dbReference>
<keyword evidence="5" id="KW-0378">Hydrolase</keyword>
<evidence type="ECO:0000256" key="3">
    <source>
        <dbReference type="ARBA" id="ARBA00022723"/>
    </source>
</evidence>
<evidence type="ECO:0000313" key="6">
    <source>
        <dbReference type="Proteomes" id="UP000318939"/>
    </source>
</evidence>
<dbReference type="Pfam" id="PF00702">
    <property type="entry name" value="Hydrolase"/>
    <property type="match status" value="1"/>
</dbReference>
<gene>
    <name evidence="5" type="ORF">PR018_27120</name>
</gene>
<evidence type="ECO:0000256" key="2">
    <source>
        <dbReference type="ARBA" id="ARBA00006171"/>
    </source>
</evidence>
<keyword evidence="5" id="KW-0614">Plasmid</keyword>
<proteinExistence type="inferred from homology"/>
<comment type="cofactor">
    <cofactor evidence="1">
        <name>Mg(2+)</name>
        <dbReference type="ChEBI" id="CHEBI:18420"/>
    </cofactor>
</comment>
<geneLocation type="plasmid" evidence="5 6">
    <name>unnamed2</name>
</geneLocation>
<dbReference type="InterPro" id="IPR036412">
    <property type="entry name" value="HAD-like_sf"/>
</dbReference>
<evidence type="ECO:0000256" key="4">
    <source>
        <dbReference type="ARBA" id="ARBA00022842"/>
    </source>
</evidence>
<dbReference type="EMBL" id="CP117270">
    <property type="protein sequence ID" value="WFS26656.1"/>
    <property type="molecule type" value="Genomic_DNA"/>
</dbReference>
<keyword evidence="3" id="KW-0479">Metal-binding</keyword>
<sequence length="226" mass="24512">MAKDRLFIFDCDGVLVDSEPLAASAYVRVYARHGLTITPDVVGKCFGMKQADIFARIHDLTGQDYPRDHVEDVWLETKEVFTEQLEAMKGVAAFLSALDARCCVASSSSLERIQHSLSLTGLISFFGDDIFSSSMVKHGKPAPDLFLFAASKMGFAPSDCLVIEDSLFGAQAGRAAGMTVFGFTGGGHSYAEHETHLLEAGADKVFSSFEGLSREAMIWANLPKGR</sequence>
<protein>
    <submittedName>
        <fullName evidence="5">HAD family hydrolase</fullName>
    </submittedName>
</protein>
<accession>A0ABY8ISF7</accession>
<dbReference type="SUPFAM" id="SSF56784">
    <property type="entry name" value="HAD-like"/>
    <property type="match status" value="1"/>
</dbReference>
<keyword evidence="6" id="KW-1185">Reference proteome</keyword>
<dbReference type="SFLD" id="SFLDS00003">
    <property type="entry name" value="Haloacid_Dehalogenase"/>
    <property type="match status" value="1"/>
</dbReference>
<dbReference type="InterPro" id="IPR023198">
    <property type="entry name" value="PGP-like_dom2"/>
</dbReference>
<dbReference type="RefSeq" id="WP_142829422.1">
    <property type="nucleotide sequence ID" value="NZ_CP117270.1"/>
</dbReference>
<dbReference type="Proteomes" id="UP000318939">
    <property type="component" value="Plasmid unnamed2"/>
</dbReference>